<name>L2GPV9_VITCO</name>
<evidence type="ECO:0000313" key="2">
    <source>
        <dbReference type="Proteomes" id="UP000011082"/>
    </source>
</evidence>
<proteinExistence type="predicted"/>
<evidence type="ECO:0000313" key="1">
    <source>
        <dbReference type="EMBL" id="ELA42933.1"/>
    </source>
</evidence>
<dbReference type="EMBL" id="JH370130">
    <property type="protein sequence ID" value="ELA42933.1"/>
    <property type="molecule type" value="Genomic_DNA"/>
</dbReference>
<reference evidence="2" key="1">
    <citation type="submission" date="2011-05" db="EMBL/GenBank/DDBJ databases">
        <title>The genome sequence of Vittaforma corneae strain ATCC 50505.</title>
        <authorList>
            <consortium name="The Broad Institute Genome Sequencing Platform"/>
            <person name="Cuomo C."/>
            <person name="Didier E."/>
            <person name="Bowers L."/>
            <person name="Young S.K."/>
            <person name="Zeng Q."/>
            <person name="Gargeya S."/>
            <person name="Fitzgerald M."/>
            <person name="Haas B."/>
            <person name="Abouelleil A."/>
            <person name="Alvarado L."/>
            <person name="Arachchi H.M."/>
            <person name="Berlin A."/>
            <person name="Chapman S.B."/>
            <person name="Gearin G."/>
            <person name="Goldberg J."/>
            <person name="Griggs A."/>
            <person name="Gujja S."/>
            <person name="Hansen M."/>
            <person name="Heiman D."/>
            <person name="Howarth C."/>
            <person name="Larimer J."/>
            <person name="Lui A."/>
            <person name="MacDonald P.J.P."/>
            <person name="McCowen C."/>
            <person name="Montmayeur A."/>
            <person name="Murphy C."/>
            <person name="Neiman D."/>
            <person name="Pearson M."/>
            <person name="Priest M."/>
            <person name="Roberts A."/>
            <person name="Saif S."/>
            <person name="Shea T."/>
            <person name="Sisk P."/>
            <person name="Stolte C."/>
            <person name="Sykes S."/>
            <person name="Wortman J."/>
            <person name="Nusbaum C."/>
            <person name="Birren B."/>
        </authorList>
    </citation>
    <scope>NUCLEOTIDE SEQUENCE [LARGE SCALE GENOMIC DNA]</scope>
    <source>
        <strain evidence="2">ATCC 50505</strain>
    </source>
</reference>
<dbReference type="VEuPathDB" id="MicrosporidiaDB:VICG_00248"/>
<gene>
    <name evidence="1" type="ORF">VICG_00248</name>
</gene>
<keyword evidence="2" id="KW-1185">Reference proteome</keyword>
<organism evidence="1 2">
    <name type="scientific">Vittaforma corneae (strain ATCC 50505)</name>
    <name type="common">Microsporidian parasite</name>
    <name type="synonym">Nosema corneum</name>
    <dbReference type="NCBI Taxonomy" id="993615"/>
    <lineage>
        <taxon>Eukaryota</taxon>
        <taxon>Fungi</taxon>
        <taxon>Fungi incertae sedis</taxon>
        <taxon>Microsporidia</taxon>
        <taxon>Nosematidae</taxon>
        <taxon>Vittaforma</taxon>
    </lineage>
</organism>
<dbReference type="GeneID" id="19880966"/>
<dbReference type="RefSeq" id="XP_007603701.1">
    <property type="nucleotide sequence ID" value="XM_007603639.1"/>
</dbReference>
<dbReference type="Proteomes" id="UP000011082">
    <property type="component" value="Unassembled WGS sequence"/>
</dbReference>
<dbReference type="InParanoid" id="L2GPV9"/>
<sequence length="190" mass="21697">MENKHDGNLSKKIEKLRASKEYASPVVSPEGYGSFISARDSFHGPLEPLHVQAKLLKSEADAANSKDSVQLYLESLFCYLRIQAQMSKSDMKVYLNMLKFVIKFTEHIHSQAGKYNCSQVAKALEWALFNLKLFKLIKDADFLPKNIDAGLYRYVIDVIKGLDVYYDSKSPESIEIVPIERIEEGIKKRM</sequence>
<dbReference type="HOGENOM" id="CLU_1429031_0_0_1"/>
<dbReference type="AlphaFoldDB" id="L2GPV9"/>
<accession>L2GPV9</accession>
<protein>
    <submittedName>
        <fullName evidence="1">Uncharacterized protein</fullName>
    </submittedName>
</protein>